<name>A0A0H2Y1I3_BURO1</name>
<sequence precursor="true">MPIMARSISALSPPPMKRHALSRCLLLAVAALASPAHAADYAWTDAVGAHAVTLARTASGDDVELKVSATLDGHPDWTVRDYVKDCPVDVILDVVPKSIEMRDLLGNGRKQFLFAYKIGCRGDVSADQVKYFLIDAGTKYVLRGEETVTVNGKFVDGGAAPVPNADLKAQPAFLRYMMKRWRAISMRND</sequence>
<gene>
    <name evidence="2" type="ordered locus">Bcen_6336</name>
</gene>
<dbReference type="EMBL" id="CP000380">
    <property type="protein sequence ID" value="ABF81199.1"/>
    <property type="molecule type" value="Genomic_DNA"/>
</dbReference>
<dbReference type="NCBIfam" id="NF046077">
    <property type="entry name" value="LPS_M949_RS01915"/>
    <property type="match status" value="1"/>
</dbReference>
<organism evidence="2">
    <name type="scientific">Burkholderia orbicola (strain AU 1054)</name>
    <dbReference type="NCBI Taxonomy" id="331271"/>
    <lineage>
        <taxon>Bacteria</taxon>
        <taxon>Pseudomonadati</taxon>
        <taxon>Pseudomonadota</taxon>
        <taxon>Betaproteobacteria</taxon>
        <taxon>Burkholderiales</taxon>
        <taxon>Burkholderiaceae</taxon>
        <taxon>Burkholderia</taxon>
        <taxon>Burkholderia cepacia complex</taxon>
        <taxon>Burkholderia orbicola</taxon>
    </lineage>
</organism>
<keyword evidence="1" id="KW-0732">Signal</keyword>
<feature type="chain" id="PRO_5002601949" description="DUF4124 domain-containing protein" evidence="1">
    <location>
        <begin position="39"/>
        <end position="189"/>
    </location>
</feature>
<reference evidence="2" key="1">
    <citation type="submission" date="2006-05" db="EMBL/GenBank/DDBJ databases">
        <title>Complete sequence of chromosome 3 of Burkholderia cenocepacia AU 1054.</title>
        <authorList>
            <consortium name="US DOE Joint Genome Institute"/>
            <person name="Copeland A."/>
            <person name="Lucas S."/>
            <person name="Lapidus A."/>
            <person name="Barry K."/>
            <person name="Detter J.C."/>
            <person name="Glavina del Rio T."/>
            <person name="Hammon N."/>
            <person name="Israni S."/>
            <person name="Dalin E."/>
            <person name="Tice H."/>
            <person name="Pitluck S."/>
            <person name="Chain P."/>
            <person name="Malfatti S."/>
            <person name="Shin M."/>
            <person name="Vergez L."/>
            <person name="Schmutz J."/>
            <person name="Larimer F."/>
            <person name="Land M."/>
            <person name="Hauser L."/>
            <person name="Kyrpides N."/>
            <person name="Lykidis A."/>
            <person name="LiPuma J.J."/>
            <person name="Konstantinidis K."/>
            <person name="Tiedje J.M."/>
            <person name="Richardson P."/>
        </authorList>
    </citation>
    <scope>NUCLEOTIDE SEQUENCE [LARGE SCALE GENOMIC DNA]</scope>
    <source>
        <strain evidence="2">AU 1054</strain>
    </source>
</reference>
<dbReference type="InterPro" id="IPR058148">
    <property type="entry name" value="M949_RS01915-like_dom"/>
</dbReference>
<dbReference type="HOGENOM" id="CLU_131373_0_0_4"/>
<evidence type="ECO:0000256" key="1">
    <source>
        <dbReference type="SAM" id="SignalP"/>
    </source>
</evidence>
<evidence type="ECO:0008006" key="3">
    <source>
        <dbReference type="Google" id="ProtNLM"/>
    </source>
</evidence>
<protein>
    <recommendedName>
        <fullName evidence="3">DUF4124 domain-containing protein</fullName>
    </recommendedName>
</protein>
<dbReference type="AlphaFoldDB" id="A0A0H2Y1I3"/>
<evidence type="ECO:0000313" key="2">
    <source>
        <dbReference type="EMBL" id="ABF81199.1"/>
    </source>
</evidence>
<feature type="signal peptide" evidence="1">
    <location>
        <begin position="1"/>
        <end position="38"/>
    </location>
</feature>
<accession>A0A0H2Y1I3</accession>
<proteinExistence type="predicted"/>